<sequence length="231" mass="25937">MRDPASIREVKLLVNLMVVQNQIEKIVTATAPWQPSPDLLKNIQNNAAAVLLSSKIRTYKGVTATNIIIEILKQHRFDLPAGIEHNPADLSKVIGATQEALTLRRSKFKKLKMPPKADQLSIFQLTTLFVDGTRCSVNVPVCARVALMRKVYLKEPRQKFWDAVDENLAKIRKRVDGDSKQIIRAFRHILNADHNSHGVKDYTLDDETVDGFQQQVDDMIDANLVDAASTA</sequence>
<reference evidence="1" key="1">
    <citation type="submission" date="2020-05" db="EMBL/GenBank/DDBJ databases">
        <title>Mycena genomes resolve the evolution of fungal bioluminescence.</title>
        <authorList>
            <person name="Tsai I.J."/>
        </authorList>
    </citation>
    <scope>NUCLEOTIDE SEQUENCE</scope>
    <source>
        <strain evidence="1">CCC161011</strain>
    </source>
</reference>
<dbReference type="AlphaFoldDB" id="A0A8H6YAE0"/>
<keyword evidence="2" id="KW-1185">Reference proteome</keyword>
<dbReference type="EMBL" id="JACAZI010000008">
    <property type="protein sequence ID" value="KAF7354470.1"/>
    <property type="molecule type" value="Genomic_DNA"/>
</dbReference>
<proteinExistence type="predicted"/>
<protein>
    <submittedName>
        <fullName evidence="1">Uncharacterized protein</fullName>
    </submittedName>
</protein>
<dbReference type="Proteomes" id="UP000620124">
    <property type="component" value="Unassembled WGS sequence"/>
</dbReference>
<name>A0A8H6YAE0_9AGAR</name>
<gene>
    <name evidence="1" type="ORF">MVEN_01136200</name>
</gene>
<evidence type="ECO:0000313" key="2">
    <source>
        <dbReference type="Proteomes" id="UP000620124"/>
    </source>
</evidence>
<comment type="caution">
    <text evidence="1">The sequence shown here is derived from an EMBL/GenBank/DDBJ whole genome shotgun (WGS) entry which is preliminary data.</text>
</comment>
<dbReference type="OrthoDB" id="3236341at2759"/>
<organism evidence="1 2">
    <name type="scientific">Mycena venus</name>
    <dbReference type="NCBI Taxonomy" id="2733690"/>
    <lineage>
        <taxon>Eukaryota</taxon>
        <taxon>Fungi</taxon>
        <taxon>Dikarya</taxon>
        <taxon>Basidiomycota</taxon>
        <taxon>Agaricomycotina</taxon>
        <taxon>Agaricomycetes</taxon>
        <taxon>Agaricomycetidae</taxon>
        <taxon>Agaricales</taxon>
        <taxon>Marasmiineae</taxon>
        <taxon>Mycenaceae</taxon>
        <taxon>Mycena</taxon>
    </lineage>
</organism>
<accession>A0A8H6YAE0</accession>
<evidence type="ECO:0000313" key="1">
    <source>
        <dbReference type="EMBL" id="KAF7354470.1"/>
    </source>
</evidence>